<evidence type="ECO:0000259" key="14">
    <source>
        <dbReference type="PROSITE" id="PS00497"/>
    </source>
</evidence>
<evidence type="ECO:0000256" key="5">
    <source>
        <dbReference type="ARBA" id="ARBA00023002"/>
    </source>
</evidence>
<dbReference type="PANTHER" id="PTHR11474">
    <property type="entry name" value="TYROSINASE FAMILY MEMBER"/>
    <property type="match status" value="1"/>
</dbReference>
<dbReference type="InterPro" id="IPR008922">
    <property type="entry name" value="Di-copper_centre_dom_sf"/>
</dbReference>
<feature type="non-terminal residue" evidence="16">
    <location>
        <position position="1"/>
    </location>
</feature>
<gene>
    <name evidence="16" type="ORF">KCU76_g5051</name>
</gene>
<dbReference type="PRINTS" id="PR00092">
    <property type="entry name" value="TYROSINASE"/>
</dbReference>
<keyword evidence="12" id="KW-1133">Transmembrane helix</keyword>
<dbReference type="InterPro" id="IPR002227">
    <property type="entry name" value="Tyrosinase_Cu-bd"/>
</dbReference>
<keyword evidence="12" id="KW-0472">Membrane</keyword>
<keyword evidence="7" id="KW-0503">Monooxygenase</keyword>
<comment type="catalytic activity">
    <reaction evidence="10">
        <text>L-tyrosine + O2 = L-dopaquinone + H2O</text>
        <dbReference type="Rhea" id="RHEA:18117"/>
        <dbReference type="ChEBI" id="CHEBI:15377"/>
        <dbReference type="ChEBI" id="CHEBI:15379"/>
        <dbReference type="ChEBI" id="CHEBI:57924"/>
        <dbReference type="ChEBI" id="CHEBI:58315"/>
        <dbReference type="EC" id="1.14.18.1"/>
    </reaction>
</comment>
<evidence type="ECO:0000259" key="15">
    <source>
        <dbReference type="PROSITE" id="PS00498"/>
    </source>
</evidence>
<comment type="similarity">
    <text evidence="2">Belongs to the tyrosinase family.</text>
</comment>
<evidence type="ECO:0000256" key="2">
    <source>
        <dbReference type="ARBA" id="ARBA00009928"/>
    </source>
</evidence>
<keyword evidence="4" id="KW-0479">Metal-binding</keyword>
<dbReference type="GO" id="GO:0046872">
    <property type="term" value="F:metal ion binding"/>
    <property type="evidence" value="ECO:0007669"/>
    <property type="project" value="UniProtKB-KW"/>
</dbReference>
<keyword evidence="8" id="KW-0470">Melanin biosynthesis</keyword>
<name>A0A9P8JAR0_AURME</name>
<feature type="compositionally biased region" description="Polar residues" evidence="11">
    <location>
        <begin position="511"/>
        <end position="522"/>
    </location>
</feature>
<dbReference type="OrthoDB" id="6132182at2759"/>
<evidence type="ECO:0000256" key="9">
    <source>
        <dbReference type="ARBA" id="ARBA00048233"/>
    </source>
</evidence>
<keyword evidence="13" id="KW-0732">Signal</keyword>
<feature type="domain" description="Tyrosinase copper-binding" evidence="15">
    <location>
        <begin position="333"/>
        <end position="344"/>
    </location>
</feature>
<evidence type="ECO:0000256" key="6">
    <source>
        <dbReference type="ARBA" id="ARBA00023008"/>
    </source>
</evidence>
<organism evidence="16 17">
    <name type="scientific">Aureobasidium melanogenum</name>
    <name type="common">Aureobasidium pullulans var. melanogenum</name>
    <dbReference type="NCBI Taxonomy" id="46634"/>
    <lineage>
        <taxon>Eukaryota</taxon>
        <taxon>Fungi</taxon>
        <taxon>Dikarya</taxon>
        <taxon>Ascomycota</taxon>
        <taxon>Pezizomycotina</taxon>
        <taxon>Dothideomycetes</taxon>
        <taxon>Dothideomycetidae</taxon>
        <taxon>Dothideales</taxon>
        <taxon>Saccotheciaceae</taxon>
        <taxon>Aureobasidium</taxon>
    </lineage>
</organism>
<sequence>MRFQGVIGAALLGSSALQHVAASMQPDVEGDLVNTDGNLMSAERLETRQSTGKIPVTGVTGNGIQVRMELRTMQQQYPDMFNVFLLGLRSFMQMDQSDPLSYYQIAGIHGRPYVPWDGIGSAPGFGGGYCTHTSNLFLPWHRPYLALIEQELYKHVQQAAQSFPAGATRDKYVAAAQNWRFPYWDWAAIPCSSCKAFPTLLSDQWATVTTPTGVQTIPNPLFRYDFHPVSVSDMVYNPFASWDVTKRYPTSWDASASSQNNLLNNIFANSQSNYRDRLYNLYTNYNNFSQFGDSAWISSSSTNADSLESIHDAIHSSVGNNGHMTYLDYAAFDPVFWLHHVMVDRSFALWQTLHTDIYVEPLAAVGSTFTYPAGTVNDENSALTPFFKDTTGTNWTSTGVRDMTTFGYTYPELQNGASASSVRASINMLYGKNALSADAIASANAGKSGSSASSAVPSSSSAVPASSTSKAAAATSNSKAPAAPSAPSAPAAPVPAAPAAPKAPSAPVRGSTRQPWQPTWQPINILKNGPIHIWSPWWKRDNTTSGPYLNTTVSANGTDDFHHEYICNVVSQKFAMNGSYAVYVFLGNVSANSTEELQLSHNLVGTYSVFSNMPSDNNHMADMDLKITGTVPLTTSLLGKLESGELQSMLPAHVEPYLRKNLQWRVAKYEGGEVNVADVPDLSLNVVSAPITPAASENEFPQWGAFTALTSVTAGKPGGYSAEYWNCPEDGSSFDGSYSRPAPAPVAPAAPASSAVGPYGNGTAASPVAPQGTGSVSSMTPTTYTGAASIMSLSGYAIALAAAVLVI</sequence>
<evidence type="ECO:0000256" key="1">
    <source>
        <dbReference type="ARBA" id="ARBA00001973"/>
    </source>
</evidence>
<evidence type="ECO:0000313" key="17">
    <source>
        <dbReference type="Proteomes" id="UP000779574"/>
    </source>
</evidence>
<feature type="chain" id="PRO_5040517091" description="tyrosinase" evidence="13">
    <location>
        <begin position="23"/>
        <end position="807"/>
    </location>
</feature>
<accession>A0A9P8JAR0</accession>
<dbReference type="GO" id="GO:0042438">
    <property type="term" value="P:melanin biosynthetic process"/>
    <property type="evidence" value="ECO:0007669"/>
    <property type="project" value="UniProtKB-KW"/>
</dbReference>
<keyword evidence="12" id="KW-0812">Transmembrane</keyword>
<evidence type="ECO:0000256" key="10">
    <source>
        <dbReference type="ARBA" id="ARBA00048881"/>
    </source>
</evidence>
<dbReference type="PROSITE" id="PS00497">
    <property type="entry name" value="TYROSINASE_1"/>
    <property type="match status" value="1"/>
</dbReference>
<dbReference type="Gene3D" id="1.10.1280.10">
    <property type="entry name" value="Di-copper center containing domain from catechol oxidase"/>
    <property type="match status" value="1"/>
</dbReference>
<protein>
    <recommendedName>
        <fullName evidence="3">tyrosinase</fullName>
        <ecNumber evidence="3">1.14.18.1</ecNumber>
    </recommendedName>
</protein>
<evidence type="ECO:0000256" key="12">
    <source>
        <dbReference type="SAM" id="Phobius"/>
    </source>
</evidence>
<dbReference type="AlphaFoldDB" id="A0A9P8JAR0"/>
<feature type="signal peptide" evidence="13">
    <location>
        <begin position="1"/>
        <end position="22"/>
    </location>
</feature>
<dbReference type="EC" id="1.14.18.1" evidence="3"/>
<comment type="catalytic activity">
    <reaction evidence="9">
        <text>2 L-dopa + O2 = 2 L-dopaquinone + 2 H2O</text>
        <dbReference type="Rhea" id="RHEA:34287"/>
        <dbReference type="ChEBI" id="CHEBI:15377"/>
        <dbReference type="ChEBI" id="CHEBI:15379"/>
        <dbReference type="ChEBI" id="CHEBI:57504"/>
        <dbReference type="ChEBI" id="CHEBI:57924"/>
        <dbReference type="EC" id="1.14.18.1"/>
    </reaction>
</comment>
<reference evidence="16" key="2">
    <citation type="submission" date="2021-08" db="EMBL/GenBank/DDBJ databases">
        <authorList>
            <person name="Gostincar C."/>
            <person name="Sun X."/>
            <person name="Song Z."/>
            <person name="Gunde-Cimerman N."/>
        </authorList>
    </citation>
    <scope>NUCLEOTIDE SEQUENCE</scope>
    <source>
        <strain evidence="16">EXF-9911</strain>
    </source>
</reference>
<dbReference type="Proteomes" id="UP000779574">
    <property type="component" value="Unassembled WGS sequence"/>
</dbReference>
<reference evidence="16" key="1">
    <citation type="journal article" date="2021" name="J Fungi (Basel)">
        <title>Virulence traits and population genomics of the black yeast Aureobasidium melanogenum.</title>
        <authorList>
            <person name="Cernosa A."/>
            <person name="Sun X."/>
            <person name="Gostincar C."/>
            <person name="Fang C."/>
            <person name="Gunde-Cimerman N."/>
            <person name="Song Z."/>
        </authorList>
    </citation>
    <scope>NUCLEOTIDE SEQUENCE</scope>
    <source>
        <strain evidence="16">EXF-9911</strain>
    </source>
</reference>
<comment type="caution">
    <text evidence="16">The sequence shown here is derived from an EMBL/GenBank/DDBJ whole genome shotgun (WGS) entry which is preliminary data.</text>
</comment>
<feature type="region of interest" description="Disordered" evidence="11">
    <location>
        <begin position="474"/>
        <end position="523"/>
    </location>
</feature>
<feature type="compositionally biased region" description="Low complexity" evidence="11">
    <location>
        <begin position="499"/>
        <end position="508"/>
    </location>
</feature>
<dbReference type="SUPFAM" id="SSF48056">
    <property type="entry name" value="Di-copper centre-containing domain"/>
    <property type="match status" value="1"/>
</dbReference>
<evidence type="ECO:0000256" key="3">
    <source>
        <dbReference type="ARBA" id="ARBA00011906"/>
    </source>
</evidence>
<evidence type="ECO:0000256" key="11">
    <source>
        <dbReference type="SAM" id="MobiDB-lite"/>
    </source>
</evidence>
<evidence type="ECO:0000256" key="8">
    <source>
        <dbReference type="ARBA" id="ARBA00023101"/>
    </source>
</evidence>
<evidence type="ECO:0000256" key="4">
    <source>
        <dbReference type="ARBA" id="ARBA00022723"/>
    </source>
</evidence>
<dbReference type="EMBL" id="JAHFXF010000153">
    <property type="protein sequence ID" value="KAG9694698.1"/>
    <property type="molecule type" value="Genomic_DNA"/>
</dbReference>
<feature type="compositionally biased region" description="Low complexity" evidence="11">
    <location>
        <begin position="474"/>
        <end position="489"/>
    </location>
</feature>
<feature type="transmembrane region" description="Helical" evidence="12">
    <location>
        <begin position="784"/>
        <end position="806"/>
    </location>
</feature>
<evidence type="ECO:0000256" key="7">
    <source>
        <dbReference type="ARBA" id="ARBA00023033"/>
    </source>
</evidence>
<feature type="domain" description="Tyrosinase copper-binding" evidence="14">
    <location>
        <begin position="132"/>
        <end position="149"/>
    </location>
</feature>
<dbReference type="GO" id="GO:0004503">
    <property type="term" value="F:tyrosinase activity"/>
    <property type="evidence" value="ECO:0007669"/>
    <property type="project" value="UniProtKB-EC"/>
</dbReference>
<dbReference type="PANTHER" id="PTHR11474:SF76">
    <property type="entry name" value="SHKT DOMAIN-CONTAINING PROTEIN"/>
    <property type="match status" value="1"/>
</dbReference>
<dbReference type="Pfam" id="PF00264">
    <property type="entry name" value="Tyrosinase"/>
    <property type="match status" value="1"/>
</dbReference>
<keyword evidence="5" id="KW-0560">Oxidoreductase</keyword>
<dbReference type="Gene3D" id="2.60.310.20">
    <property type="match status" value="1"/>
</dbReference>
<dbReference type="InterPro" id="IPR050316">
    <property type="entry name" value="Tyrosinase/Hemocyanin"/>
</dbReference>
<keyword evidence="6" id="KW-0186">Copper</keyword>
<dbReference type="Pfam" id="PF18132">
    <property type="entry name" value="Tyrosinase_C"/>
    <property type="match status" value="1"/>
</dbReference>
<evidence type="ECO:0000256" key="13">
    <source>
        <dbReference type="SAM" id="SignalP"/>
    </source>
</evidence>
<comment type="cofactor">
    <cofactor evidence="1">
        <name>Cu(2+)</name>
        <dbReference type="ChEBI" id="CHEBI:29036"/>
    </cofactor>
</comment>
<evidence type="ECO:0000313" key="16">
    <source>
        <dbReference type="EMBL" id="KAG9694698.1"/>
    </source>
</evidence>
<dbReference type="InterPro" id="IPR041640">
    <property type="entry name" value="Tyrosinase_C"/>
</dbReference>
<dbReference type="PROSITE" id="PS00498">
    <property type="entry name" value="TYROSINASE_2"/>
    <property type="match status" value="1"/>
</dbReference>
<proteinExistence type="inferred from homology"/>